<gene>
    <name evidence="1" type="ORF">OHC33_010854</name>
</gene>
<evidence type="ECO:0000313" key="2">
    <source>
        <dbReference type="Proteomes" id="UP001316803"/>
    </source>
</evidence>
<reference evidence="1 2" key="1">
    <citation type="submission" date="2022-12" db="EMBL/GenBank/DDBJ databases">
        <title>Genomic features and morphological characterization of a novel Knufia sp. strain isolated from spacecraft assembly facility.</title>
        <authorList>
            <person name="Teixeira M."/>
            <person name="Chander A.M."/>
            <person name="Stajich J.E."/>
            <person name="Venkateswaran K."/>
        </authorList>
    </citation>
    <scope>NUCLEOTIDE SEQUENCE [LARGE SCALE GENOMIC DNA]</scope>
    <source>
        <strain evidence="1 2">FJI-L2-BK-P2</strain>
    </source>
</reference>
<organism evidence="1 2">
    <name type="scientific">Knufia fluminis</name>
    <dbReference type="NCBI Taxonomy" id="191047"/>
    <lineage>
        <taxon>Eukaryota</taxon>
        <taxon>Fungi</taxon>
        <taxon>Dikarya</taxon>
        <taxon>Ascomycota</taxon>
        <taxon>Pezizomycotina</taxon>
        <taxon>Eurotiomycetes</taxon>
        <taxon>Chaetothyriomycetidae</taxon>
        <taxon>Chaetothyriales</taxon>
        <taxon>Trichomeriaceae</taxon>
        <taxon>Knufia</taxon>
    </lineage>
</organism>
<dbReference type="Proteomes" id="UP001316803">
    <property type="component" value="Unassembled WGS sequence"/>
</dbReference>
<protein>
    <recommendedName>
        <fullName evidence="3">F-box domain-containing protein</fullName>
    </recommendedName>
</protein>
<evidence type="ECO:0000313" key="1">
    <source>
        <dbReference type="EMBL" id="KAK5948106.1"/>
    </source>
</evidence>
<comment type="caution">
    <text evidence="1">The sequence shown here is derived from an EMBL/GenBank/DDBJ whole genome shotgun (WGS) entry which is preliminary data.</text>
</comment>
<accession>A0AAN8EIX2</accession>
<proteinExistence type="predicted"/>
<dbReference type="AlphaFoldDB" id="A0AAN8EIX2"/>
<keyword evidence="2" id="KW-1185">Reference proteome</keyword>
<evidence type="ECO:0008006" key="3">
    <source>
        <dbReference type="Google" id="ProtNLM"/>
    </source>
</evidence>
<name>A0AAN8EIX2_9EURO</name>
<sequence length="133" mass="15490">MATINDLPPELLTLVLRNYLDTIDTTDWFQAYKYTPQMAILNICTVSKVWCDITLQLLGTRYGDKKWGELRWGVLGRFTSYLIHVNFQFDEEERRHAYRMFMEIRDGKAAMGIRGRMSVPGFEEADVAIAEET</sequence>
<dbReference type="EMBL" id="JAKLMC020000053">
    <property type="protein sequence ID" value="KAK5948106.1"/>
    <property type="molecule type" value="Genomic_DNA"/>
</dbReference>